<feature type="non-terminal residue" evidence="1">
    <location>
        <position position="1"/>
    </location>
</feature>
<accession>A0ACC1H6N1</accession>
<evidence type="ECO:0000313" key="2">
    <source>
        <dbReference type="Proteomes" id="UP001145114"/>
    </source>
</evidence>
<gene>
    <name evidence="1" type="ORF">EV182_008176</name>
</gene>
<proteinExistence type="predicted"/>
<feature type="non-terminal residue" evidence="1">
    <location>
        <position position="171"/>
    </location>
</feature>
<dbReference type="Proteomes" id="UP001145114">
    <property type="component" value="Unassembled WGS sequence"/>
</dbReference>
<sequence length="171" mass="19063">SSVEHQEFAYAHRQAQVPTLRSSTSLDWEQSLVEGHATHPMHKARYSLPPMDPIHPGTNLFDLDLRFVAVQRGEVILEGDYERLLEPLYKSAVPMDTATEADDDKRESTPVCLLDCVDPSTEVILPVHPFHLPNVLSRFSQFVRVLPYSVPAKAQASLRTVSPSSLAPHGL</sequence>
<keyword evidence="2" id="KW-1185">Reference proteome</keyword>
<comment type="caution">
    <text evidence="1">The sequence shown here is derived from an EMBL/GenBank/DDBJ whole genome shotgun (WGS) entry which is preliminary data.</text>
</comment>
<evidence type="ECO:0000313" key="1">
    <source>
        <dbReference type="EMBL" id="KAJ1670482.1"/>
    </source>
</evidence>
<name>A0ACC1H6N1_9FUNG</name>
<dbReference type="EMBL" id="JAMZIH010009236">
    <property type="protein sequence ID" value="KAJ1670482.1"/>
    <property type="molecule type" value="Genomic_DNA"/>
</dbReference>
<reference evidence="1" key="1">
    <citation type="submission" date="2022-06" db="EMBL/GenBank/DDBJ databases">
        <title>Phylogenomic reconstructions and comparative analyses of Kickxellomycotina fungi.</title>
        <authorList>
            <person name="Reynolds N.K."/>
            <person name="Stajich J.E."/>
            <person name="Barry K."/>
            <person name="Grigoriev I.V."/>
            <person name="Crous P."/>
            <person name="Smith M.E."/>
        </authorList>
    </citation>
    <scope>NUCLEOTIDE SEQUENCE</scope>
    <source>
        <strain evidence="1">RSA 2271</strain>
    </source>
</reference>
<protein>
    <submittedName>
        <fullName evidence="1">Uncharacterized protein</fullName>
    </submittedName>
</protein>
<organism evidence="1 2">
    <name type="scientific">Spiromyces aspiralis</name>
    <dbReference type="NCBI Taxonomy" id="68401"/>
    <lineage>
        <taxon>Eukaryota</taxon>
        <taxon>Fungi</taxon>
        <taxon>Fungi incertae sedis</taxon>
        <taxon>Zoopagomycota</taxon>
        <taxon>Kickxellomycotina</taxon>
        <taxon>Kickxellomycetes</taxon>
        <taxon>Kickxellales</taxon>
        <taxon>Kickxellaceae</taxon>
        <taxon>Spiromyces</taxon>
    </lineage>
</organism>